<protein>
    <submittedName>
        <fullName evidence="3">Uncharacterized protein</fullName>
    </submittedName>
</protein>
<dbReference type="AlphaFoldDB" id="A0A1I1QA93"/>
<evidence type="ECO:0000313" key="3">
    <source>
        <dbReference type="EMBL" id="SFD16133.1"/>
    </source>
</evidence>
<evidence type="ECO:0000256" key="2">
    <source>
        <dbReference type="SAM" id="Phobius"/>
    </source>
</evidence>
<reference evidence="4" key="1">
    <citation type="submission" date="2016-10" db="EMBL/GenBank/DDBJ databases">
        <authorList>
            <person name="Varghese N."/>
            <person name="Submissions S."/>
        </authorList>
    </citation>
    <scope>NUCLEOTIDE SEQUENCE [LARGE SCALE GENOMIC DNA]</scope>
    <source>
        <strain evidence="4">DSM 45962</strain>
    </source>
</reference>
<keyword evidence="2" id="KW-1133">Transmembrane helix</keyword>
<keyword evidence="4" id="KW-1185">Reference proteome</keyword>
<feature type="region of interest" description="Disordered" evidence="1">
    <location>
        <begin position="1"/>
        <end position="38"/>
    </location>
</feature>
<accession>A0A1I1QA93</accession>
<evidence type="ECO:0000313" key="4">
    <source>
        <dbReference type="Proteomes" id="UP000199022"/>
    </source>
</evidence>
<organism evidence="3 4">
    <name type="scientific">Klenkia taihuensis</name>
    <dbReference type="NCBI Taxonomy" id="1225127"/>
    <lineage>
        <taxon>Bacteria</taxon>
        <taxon>Bacillati</taxon>
        <taxon>Actinomycetota</taxon>
        <taxon>Actinomycetes</taxon>
        <taxon>Geodermatophilales</taxon>
        <taxon>Geodermatophilaceae</taxon>
        <taxon>Klenkia</taxon>
    </lineage>
</organism>
<feature type="compositionally biased region" description="Low complexity" evidence="1">
    <location>
        <begin position="1"/>
        <end position="32"/>
    </location>
</feature>
<dbReference type="STRING" id="1225127.SAMN05661030_2569"/>
<dbReference type="EMBL" id="FOMD01000003">
    <property type="protein sequence ID" value="SFD16133.1"/>
    <property type="molecule type" value="Genomic_DNA"/>
</dbReference>
<name>A0A1I1QA93_9ACTN</name>
<keyword evidence="2" id="KW-0812">Transmembrane</keyword>
<dbReference type="RefSeq" id="WP_091559299.1">
    <property type="nucleotide sequence ID" value="NZ_BNAC01000001.1"/>
</dbReference>
<feature type="transmembrane region" description="Helical" evidence="2">
    <location>
        <begin position="44"/>
        <end position="64"/>
    </location>
</feature>
<evidence type="ECO:0000256" key="1">
    <source>
        <dbReference type="SAM" id="MobiDB-lite"/>
    </source>
</evidence>
<proteinExistence type="predicted"/>
<gene>
    <name evidence="3" type="ORF">SAMN05661030_2569</name>
</gene>
<sequence>MSTPGPGWQQPGQPQPGWQQPGWQQQYPQQPWGQPPARPGSGRLIGLVAGVVALVAVAVLVLVFTGRGPSSGECVSVDADNAIETVDCDSSAAAYRLLGTDDERDDLSYPEFLSDDSTCSQYRGVVRQIWYGDTGSTSSSGTVYCLGPL</sequence>
<keyword evidence="2" id="KW-0472">Membrane</keyword>
<dbReference type="Proteomes" id="UP000199022">
    <property type="component" value="Unassembled WGS sequence"/>
</dbReference>